<dbReference type="Proteomes" id="UP000653127">
    <property type="component" value="Unassembled WGS sequence"/>
</dbReference>
<dbReference type="InterPro" id="IPR010158">
    <property type="entry name" value="Amidase_Cbmase"/>
</dbReference>
<dbReference type="GO" id="GO:0046872">
    <property type="term" value="F:metal ion binding"/>
    <property type="evidence" value="ECO:0007669"/>
    <property type="project" value="UniProtKB-KW"/>
</dbReference>
<evidence type="ECO:0000256" key="2">
    <source>
        <dbReference type="ARBA" id="ARBA00022801"/>
    </source>
</evidence>
<dbReference type="SUPFAM" id="SSF55031">
    <property type="entry name" value="Bacterial exopeptidase dimerisation domain"/>
    <property type="match status" value="1"/>
</dbReference>
<dbReference type="CDD" id="cd03884">
    <property type="entry name" value="M20_bAS"/>
    <property type="match status" value="1"/>
</dbReference>
<feature type="binding site" evidence="3">
    <location>
        <position position="79"/>
    </location>
    <ligand>
        <name>Zn(2+)</name>
        <dbReference type="ChEBI" id="CHEBI:29105"/>
        <label>1</label>
    </ligand>
</feature>
<dbReference type="RefSeq" id="WP_249282428.1">
    <property type="nucleotide sequence ID" value="NZ_JACRST010000004.1"/>
</dbReference>
<dbReference type="Pfam" id="PF01546">
    <property type="entry name" value="Peptidase_M20"/>
    <property type="match status" value="1"/>
</dbReference>
<reference evidence="4" key="1">
    <citation type="submission" date="2020-08" db="EMBL/GenBank/DDBJ databases">
        <title>Genome public.</title>
        <authorList>
            <person name="Liu C."/>
            <person name="Sun Q."/>
        </authorList>
    </citation>
    <scope>NUCLEOTIDE SEQUENCE</scope>
    <source>
        <strain evidence="4">NSJ-31</strain>
    </source>
</reference>
<comment type="cofactor">
    <cofactor evidence="3">
        <name>Zn(2+)</name>
        <dbReference type="ChEBI" id="CHEBI:29105"/>
    </cofactor>
    <text evidence="3">Binds 2 Zn(2+) ions per subunit.</text>
</comment>
<dbReference type="PIRSF" id="PIRSF001235">
    <property type="entry name" value="Amidase_carbamoylase"/>
    <property type="match status" value="1"/>
</dbReference>
<gene>
    <name evidence="4" type="ORF">H8711_04925</name>
</gene>
<proteinExistence type="inferred from homology"/>
<dbReference type="AlphaFoldDB" id="A0A926DZ74"/>
<dbReference type="Gene3D" id="3.30.70.360">
    <property type="match status" value="1"/>
</dbReference>
<evidence type="ECO:0000256" key="3">
    <source>
        <dbReference type="PIRSR" id="PIRSR001235-1"/>
    </source>
</evidence>
<evidence type="ECO:0000313" key="5">
    <source>
        <dbReference type="Proteomes" id="UP000653127"/>
    </source>
</evidence>
<keyword evidence="3" id="KW-0479">Metal-binding</keyword>
<comment type="caution">
    <text evidence="4">The sequence shown here is derived from an EMBL/GenBank/DDBJ whole genome shotgun (WGS) entry which is preliminary data.</text>
</comment>
<dbReference type="PANTHER" id="PTHR32494">
    <property type="entry name" value="ALLANTOATE DEIMINASE-RELATED"/>
    <property type="match status" value="1"/>
</dbReference>
<keyword evidence="2" id="KW-0378">Hydrolase</keyword>
<evidence type="ECO:0000313" key="4">
    <source>
        <dbReference type="EMBL" id="MBC8546279.1"/>
    </source>
</evidence>
<feature type="binding site" evidence="3">
    <location>
        <position position="90"/>
    </location>
    <ligand>
        <name>Zn(2+)</name>
        <dbReference type="ChEBI" id="CHEBI:29105"/>
        <label>1</label>
    </ligand>
</feature>
<comment type="similarity">
    <text evidence="1">Belongs to the peptidase M20 family.</text>
</comment>
<dbReference type="InterPro" id="IPR036264">
    <property type="entry name" value="Bact_exopeptidase_dim_dom"/>
</dbReference>
<feature type="binding site" evidence="3">
    <location>
        <position position="125"/>
    </location>
    <ligand>
        <name>Zn(2+)</name>
        <dbReference type="ChEBI" id="CHEBI:29105"/>
        <label>2</label>
    </ligand>
</feature>
<dbReference type="PANTHER" id="PTHR32494:SF5">
    <property type="entry name" value="ALLANTOATE AMIDOHYDROLASE"/>
    <property type="match status" value="1"/>
</dbReference>
<name>A0A926DZ74_9FIRM</name>
<dbReference type="SUPFAM" id="SSF53187">
    <property type="entry name" value="Zn-dependent exopeptidases"/>
    <property type="match status" value="1"/>
</dbReference>
<keyword evidence="5" id="KW-1185">Reference proteome</keyword>
<dbReference type="EMBL" id="JACRST010000004">
    <property type="protein sequence ID" value="MBC8546279.1"/>
    <property type="molecule type" value="Genomic_DNA"/>
</dbReference>
<protein>
    <submittedName>
        <fullName evidence="4">M20 family metallo-hydrolase</fullName>
    </submittedName>
</protein>
<dbReference type="GO" id="GO:0016813">
    <property type="term" value="F:hydrolase activity, acting on carbon-nitrogen (but not peptide) bonds, in linear amidines"/>
    <property type="evidence" value="ECO:0007669"/>
    <property type="project" value="InterPro"/>
</dbReference>
<feature type="binding site" evidence="3">
    <location>
        <position position="381"/>
    </location>
    <ligand>
        <name>Zn(2+)</name>
        <dbReference type="ChEBI" id="CHEBI:29105"/>
        <label>2</label>
    </ligand>
</feature>
<dbReference type="NCBIfam" id="NF006771">
    <property type="entry name" value="PRK09290.1-5"/>
    <property type="match status" value="1"/>
</dbReference>
<organism evidence="4 5">
    <name type="scientific">Ligaoa zhengdingensis</name>
    <dbReference type="NCBI Taxonomy" id="2763658"/>
    <lineage>
        <taxon>Bacteria</taxon>
        <taxon>Bacillati</taxon>
        <taxon>Bacillota</taxon>
        <taxon>Clostridia</taxon>
        <taxon>Eubacteriales</taxon>
        <taxon>Oscillospiraceae</taxon>
        <taxon>Ligaoa</taxon>
    </lineage>
</organism>
<dbReference type="Gene3D" id="3.40.630.10">
    <property type="entry name" value="Zn peptidases"/>
    <property type="match status" value="1"/>
</dbReference>
<evidence type="ECO:0000256" key="1">
    <source>
        <dbReference type="ARBA" id="ARBA00006153"/>
    </source>
</evidence>
<feature type="binding site" evidence="3">
    <location>
        <position position="190"/>
    </location>
    <ligand>
        <name>Zn(2+)</name>
        <dbReference type="ChEBI" id="CHEBI:29105"/>
        <label>1</label>
    </ligand>
</feature>
<keyword evidence="3" id="KW-0862">Zinc</keyword>
<dbReference type="NCBIfam" id="TIGR01879">
    <property type="entry name" value="hydantase"/>
    <property type="match status" value="1"/>
</dbReference>
<sequence length="409" mass="43542">MIRIERIRADIEALRAFTATPGAGVTRLSFSPQEGQARRYLLTEMERAGLAVREHPSGCLLGRLAGKNPGRPAVLTGSHYDTVHNGGAFDGVCGLVAALEMARSMREDGYFPSNPVEIVGFLEEEGTRFGYGLLCSAALLGLIPAEELAALRDDDGVTFADAAAACGLSLADLPAEVLRPDDLKAFVELHIEQGPVLEQYRREIGVVDCIAAMCFGQVTVCGRADHAGTTPTELRLDAMRGAVEVIGRFYEAAGQLGGGVVATVGKLVVHPGSANVVPDRVVFSVDYRCRDGGLVKRMRELLLEALEALKALGLSYQYEDGGVLPAVQMDARIMASIEEEAARLGYSSMRLPSGAGHDAMNLAEACPVGMIFLPSAGGRSHCPEENTGWEEIAKGARVLEAVVKRLCES</sequence>
<accession>A0A926DZ74</accession>
<feature type="binding site" evidence="3">
    <location>
        <position position="90"/>
    </location>
    <ligand>
        <name>Zn(2+)</name>
        <dbReference type="ChEBI" id="CHEBI:29105"/>
        <label>2</label>
    </ligand>
</feature>
<dbReference type="InterPro" id="IPR002933">
    <property type="entry name" value="Peptidase_M20"/>
</dbReference>